<dbReference type="Proteomes" id="UP000574390">
    <property type="component" value="Unassembled WGS sequence"/>
</dbReference>
<name>A0A7J6TSU0_PEROL</name>
<evidence type="ECO:0000313" key="3">
    <source>
        <dbReference type="EMBL" id="KAF4748348.1"/>
    </source>
</evidence>
<gene>
    <name evidence="3" type="primary">LPCAT2_5</name>
    <name evidence="3" type="ORF">FOZ62_008870</name>
</gene>
<keyword evidence="3" id="KW-0012">Acyltransferase</keyword>
<protein>
    <submittedName>
        <fullName evidence="3">Lysophosphatidylcholine acyltransferase 2</fullName>
    </submittedName>
</protein>
<sequence length="115" mass="12850">MPLASSDLTEHLLNSDDTQEDSPLARASKQEGFFRLPSHPRYHNPFETLTHVGRYEKLKIIVFTLTGVAPVRLVIILALGVLGMVPAKLALLGIPRSDDVRDLQPPITAWWRKAL</sequence>
<keyword evidence="2" id="KW-1133">Transmembrane helix</keyword>
<accession>A0A7J6TSU0</accession>
<dbReference type="AlphaFoldDB" id="A0A7J6TSU0"/>
<reference evidence="3 4" key="1">
    <citation type="submission" date="2020-04" db="EMBL/GenBank/DDBJ databases">
        <title>Perkinsus olseni comparative genomics.</title>
        <authorList>
            <person name="Bogema D.R."/>
        </authorList>
    </citation>
    <scope>NUCLEOTIDE SEQUENCE [LARGE SCALE GENOMIC DNA]</scope>
    <source>
        <strain evidence="3">ATCC PRA-205</strain>
    </source>
</reference>
<feature type="region of interest" description="Disordered" evidence="1">
    <location>
        <begin position="1"/>
        <end position="24"/>
    </location>
</feature>
<keyword evidence="2" id="KW-0812">Transmembrane</keyword>
<evidence type="ECO:0000256" key="2">
    <source>
        <dbReference type="SAM" id="Phobius"/>
    </source>
</evidence>
<keyword evidence="2" id="KW-0472">Membrane</keyword>
<organism evidence="3 4">
    <name type="scientific">Perkinsus olseni</name>
    <name type="common">Perkinsus atlanticus</name>
    <dbReference type="NCBI Taxonomy" id="32597"/>
    <lineage>
        <taxon>Eukaryota</taxon>
        <taxon>Sar</taxon>
        <taxon>Alveolata</taxon>
        <taxon>Perkinsozoa</taxon>
        <taxon>Perkinsea</taxon>
        <taxon>Perkinsida</taxon>
        <taxon>Perkinsidae</taxon>
        <taxon>Perkinsus</taxon>
    </lineage>
</organism>
<proteinExistence type="predicted"/>
<dbReference type="GO" id="GO:0016746">
    <property type="term" value="F:acyltransferase activity"/>
    <property type="evidence" value="ECO:0007669"/>
    <property type="project" value="UniProtKB-KW"/>
</dbReference>
<feature type="non-terminal residue" evidence="3">
    <location>
        <position position="1"/>
    </location>
</feature>
<dbReference type="EMBL" id="JABANM010005001">
    <property type="protein sequence ID" value="KAF4748348.1"/>
    <property type="molecule type" value="Genomic_DNA"/>
</dbReference>
<evidence type="ECO:0000313" key="4">
    <source>
        <dbReference type="Proteomes" id="UP000574390"/>
    </source>
</evidence>
<keyword evidence="3" id="KW-0808">Transferase</keyword>
<feature type="transmembrane region" description="Helical" evidence="2">
    <location>
        <begin position="60"/>
        <end position="85"/>
    </location>
</feature>
<comment type="caution">
    <text evidence="3">The sequence shown here is derived from an EMBL/GenBank/DDBJ whole genome shotgun (WGS) entry which is preliminary data.</text>
</comment>
<evidence type="ECO:0000256" key="1">
    <source>
        <dbReference type="SAM" id="MobiDB-lite"/>
    </source>
</evidence>